<dbReference type="InterPro" id="IPR013022">
    <property type="entry name" value="Xyl_isomerase-like_TIM-brl"/>
</dbReference>
<keyword evidence="5" id="KW-1185">Reference proteome</keyword>
<dbReference type="InterPro" id="IPR036237">
    <property type="entry name" value="Xyl_isomerase-like_sf"/>
</dbReference>
<evidence type="ECO:0000313" key="6">
    <source>
        <dbReference type="Proteomes" id="UP000323393"/>
    </source>
</evidence>
<dbReference type="RefSeq" id="WP_088018264.1">
    <property type="nucleotide sequence ID" value="NZ_CP020880.1"/>
</dbReference>
<keyword evidence="1" id="KW-0175">Coiled coil</keyword>
<dbReference type="Gene3D" id="3.20.20.150">
    <property type="entry name" value="Divalent-metal-dependent TIM barrel enzymes"/>
    <property type="match status" value="1"/>
</dbReference>
<accession>A0A1Y0CNX1</accession>
<dbReference type="Pfam" id="PF01261">
    <property type="entry name" value="AP_endonuc_2"/>
    <property type="match status" value="1"/>
</dbReference>
<dbReference type="PANTHER" id="PTHR12110:SF21">
    <property type="entry name" value="XYLOSE ISOMERASE-LIKE TIM BARREL DOMAIN-CONTAINING PROTEIN"/>
    <property type="match status" value="1"/>
</dbReference>
<evidence type="ECO:0000313" key="3">
    <source>
        <dbReference type="EMBL" id="ART76545.1"/>
    </source>
</evidence>
<dbReference type="GeneID" id="96738960"/>
<reference evidence="3 5" key="1">
    <citation type="submission" date="2017-04" db="EMBL/GenBank/DDBJ databases">
        <title>Complete Genome Sequence of the Bacillus horikoshii 20a strain from Cuatro Cienegas, Coahuila, Mexico.</title>
        <authorList>
            <person name="Zarza E."/>
            <person name="Alcaraz L.D."/>
            <person name="Aguilar-Salinas B."/>
            <person name="Islas A."/>
            <person name="Olmedo-Alvarez G."/>
        </authorList>
    </citation>
    <scope>NUCLEOTIDE SEQUENCE [LARGE SCALE GENOMIC DNA]</scope>
    <source>
        <strain evidence="3 5">20a</strain>
    </source>
</reference>
<dbReference type="EMBL" id="VTEU01000006">
    <property type="protein sequence ID" value="TYS57817.1"/>
    <property type="molecule type" value="Genomic_DNA"/>
</dbReference>
<gene>
    <name evidence="3" type="ORF">B4U37_11070</name>
    <name evidence="4" type="ORF">FZC74_15455</name>
</gene>
<dbReference type="Proteomes" id="UP000195573">
    <property type="component" value="Chromosome"/>
</dbReference>
<protein>
    <submittedName>
        <fullName evidence="3">3-dehydroshikimate dehydratase</fullName>
    </submittedName>
    <submittedName>
        <fullName evidence="4">Sugar phosphate isomerase/epimerase</fullName>
    </submittedName>
</protein>
<dbReference type="PANTHER" id="PTHR12110">
    <property type="entry name" value="HYDROXYPYRUVATE ISOMERASE"/>
    <property type="match status" value="1"/>
</dbReference>
<dbReference type="GO" id="GO:0016853">
    <property type="term" value="F:isomerase activity"/>
    <property type="evidence" value="ECO:0007669"/>
    <property type="project" value="UniProtKB-KW"/>
</dbReference>
<evidence type="ECO:0000256" key="1">
    <source>
        <dbReference type="SAM" id="Coils"/>
    </source>
</evidence>
<dbReference type="InterPro" id="IPR050312">
    <property type="entry name" value="IolE/XylAMocC-like"/>
</dbReference>
<feature type="domain" description="Xylose isomerase-like TIM barrel" evidence="2">
    <location>
        <begin position="29"/>
        <end position="253"/>
    </location>
</feature>
<feature type="coiled-coil region" evidence="1">
    <location>
        <begin position="109"/>
        <end position="136"/>
    </location>
</feature>
<name>A0A1Y0CNX1_9BACI</name>
<sequence>MNLSLCTISFRHHLHSIKEIAEWAQMNHFQGIELWGIHAKHLKENPQYNSDWLASYNLYTSMISDYLPLHLSHSELLHATMELSELGHRWGTNKLRTFAGQRASASLNNQERKLMVEKLKMICQELERENQFLLLETHPNTLTDTVPSTLQLLEEVDHPALKINFDVLHIWESGAEPIDALVKLKPFIKHFHFKNISSRNKLDVFSPHNVYAAAGSREGMTPLFKGILNYEEFVKSAVSLTEVEASLEWFGGNVKEVLENDAKRIMHVTKEVNRLYVS</sequence>
<dbReference type="SUPFAM" id="SSF51658">
    <property type="entry name" value="Xylose isomerase-like"/>
    <property type="match status" value="1"/>
</dbReference>
<evidence type="ECO:0000259" key="2">
    <source>
        <dbReference type="Pfam" id="PF01261"/>
    </source>
</evidence>
<evidence type="ECO:0000313" key="4">
    <source>
        <dbReference type="EMBL" id="TYS57817.1"/>
    </source>
</evidence>
<dbReference type="EMBL" id="CP020880">
    <property type="protein sequence ID" value="ART76545.1"/>
    <property type="molecule type" value="Genomic_DNA"/>
</dbReference>
<proteinExistence type="predicted"/>
<dbReference type="Proteomes" id="UP000323393">
    <property type="component" value="Unassembled WGS sequence"/>
</dbReference>
<dbReference type="KEGG" id="bhk:B4U37_11070"/>
<evidence type="ECO:0000313" key="5">
    <source>
        <dbReference type="Proteomes" id="UP000195573"/>
    </source>
</evidence>
<dbReference type="AlphaFoldDB" id="A0A1Y0CNX1"/>
<reference evidence="4 6" key="2">
    <citation type="submission" date="2019-08" db="EMBL/GenBank/DDBJ databases">
        <title>Bacillus genomes from the desert of Cuatro Cienegas, Coahuila.</title>
        <authorList>
            <person name="Olmedo-Alvarez G."/>
        </authorList>
    </citation>
    <scope>NUCLEOTIDE SEQUENCE [LARGE SCALE GENOMIC DNA]</scope>
    <source>
        <strain evidence="4 6">CH88_3T</strain>
    </source>
</reference>
<keyword evidence="4" id="KW-0413">Isomerase</keyword>
<organism evidence="4 6">
    <name type="scientific">Sutcliffiella horikoshii</name>
    <dbReference type="NCBI Taxonomy" id="79883"/>
    <lineage>
        <taxon>Bacteria</taxon>
        <taxon>Bacillati</taxon>
        <taxon>Bacillota</taxon>
        <taxon>Bacilli</taxon>
        <taxon>Bacillales</taxon>
        <taxon>Bacillaceae</taxon>
        <taxon>Sutcliffiella</taxon>
    </lineage>
</organism>